<name>A0ABQ4CIK8_9ACTN</name>
<keyword evidence="2" id="KW-0413">Isomerase</keyword>
<dbReference type="SUPFAM" id="SSF109854">
    <property type="entry name" value="DinB/YfiT-like putative metalloenzymes"/>
    <property type="match status" value="1"/>
</dbReference>
<dbReference type="InterPro" id="IPR024344">
    <property type="entry name" value="MDMPI_metal-binding"/>
</dbReference>
<organism evidence="2 3">
    <name type="scientific">Asanoa siamensis</name>
    <dbReference type="NCBI Taxonomy" id="926357"/>
    <lineage>
        <taxon>Bacteria</taxon>
        <taxon>Bacillati</taxon>
        <taxon>Actinomycetota</taxon>
        <taxon>Actinomycetes</taxon>
        <taxon>Micromonosporales</taxon>
        <taxon>Micromonosporaceae</taxon>
        <taxon>Asanoa</taxon>
    </lineage>
</organism>
<reference evidence="2 3" key="1">
    <citation type="submission" date="2021-01" db="EMBL/GenBank/DDBJ databases">
        <title>Whole genome shotgun sequence of Asanoa siamensis NBRC 107932.</title>
        <authorList>
            <person name="Komaki H."/>
            <person name="Tamura T."/>
        </authorList>
    </citation>
    <scope>NUCLEOTIDE SEQUENCE [LARGE SCALE GENOMIC DNA]</scope>
    <source>
        <strain evidence="2 3">NBRC 107932</strain>
    </source>
</reference>
<protein>
    <submittedName>
        <fullName evidence="2">Maleylpyruvate isomerase</fullName>
    </submittedName>
</protein>
<accession>A0ABQ4CIK8</accession>
<gene>
    <name evidence="2" type="ORF">Asi02nite_06470</name>
</gene>
<dbReference type="GO" id="GO:0016853">
    <property type="term" value="F:isomerase activity"/>
    <property type="evidence" value="ECO:0007669"/>
    <property type="project" value="UniProtKB-KW"/>
</dbReference>
<proteinExistence type="predicted"/>
<evidence type="ECO:0000313" key="3">
    <source>
        <dbReference type="Proteomes" id="UP000604117"/>
    </source>
</evidence>
<dbReference type="Pfam" id="PF11716">
    <property type="entry name" value="MDMPI_N"/>
    <property type="match status" value="1"/>
</dbReference>
<feature type="domain" description="Mycothiol-dependent maleylpyruvate isomerase metal-binding" evidence="1">
    <location>
        <begin position="12"/>
        <end position="155"/>
    </location>
</feature>
<evidence type="ECO:0000313" key="2">
    <source>
        <dbReference type="EMBL" id="GIF71129.1"/>
    </source>
</evidence>
<evidence type="ECO:0000259" key="1">
    <source>
        <dbReference type="Pfam" id="PF11716"/>
    </source>
</evidence>
<dbReference type="RefSeq" id="WP_203710613.1">
    <property type="nucleotide sequence ID" value="NZ_BONE01000003.1"/>
</dbReference>
<dbReference type="Gene3D" id="1.20.120.450">
    <property type="entry name" value="dinb family like domain"/>
    <property type="match status" value="1"/>
</dbReference>
<sequence length="225" mass="23662">MTAPADALVGAYDAITATVLPLSDDDLLRATRCRGWVVADVLHHLLSDAQRALITFASNVPGPSDVDHVSYWSAFPGSPDPVASRHSAWLTRRAASAFERPTAIAAVWVETAPAAGRAAAAADPGSFVATQGHVLAVPDFIATLVTEAVVHHLDLCVDLPAAADPPEVALDVAVSTMDGLLSDEVVRPVSWSRTEYLLKASGREALTPRDRLALGEAAGWFPLLS</sequence>
<dbReference type="EMBL" id="BONE01000003">
    <property type="protein sequence ID" value="GIF71129.1"/>
    <property type="molecule type" value="Genomic_DNA"/>
</dbReference>
<keyword evidence="3" id="KW-1185">Reference proteome</keyword>
<comment type="caution">
    <text evidence="2">The sequence shown here is derived from an EMBL/GenBank/DDBJ whole genome shotgun (WGS) entry which is preliminary data.</text>
</comment>
<dbReference type="InterPro" id="IPR034660">
    <property type="entry name" value="DinB/YfiT-like"/>
</dbReference>
<dbReference type="Proteomes" id="UP000604117">
    <property type="component" value="Unassembled WGS sequence"/>
</dbReference>